<dbReference type="Proteomes" id="UP001497497">
    <property type="component" value="Unassembled WGS sequence"/>
</dbReference>
<evidence type="ECO:0000313" key="2">
    <source>
        <dbReference type="EMBL" id="CAL1540088.1"/>
    </source>
</evidence>
<dbReference type="InterPro" id="IPR029327">
    <property type="entry name" value="HAUS4"/>
</dbReference>
<dbReference type="GO" id="GO:0070652">
    <property type="term" value="C:HAUS complex"/>
    <property type="evidence" value="ECO:0007669"/>
    <property type="project" value="InterPro"/>
</dbReference>
<feature type="compositionally biased region" description="Low complexity" evidence="1">
    <location>
        <begin position="367"/>
        <end position="380"/>
    </location>
</feature>
<dbReference type="PANTHER" id="PTHR16219:SF1">
    <property type="entry name" value="HAUS AUGMIN-LIKE COMPLEX SUBUNIT 4"/>
    <property type="match status" value="1"/>
</dbReference>
<organism evidence="2 3">
    <name type="scientific">Lymnaea stagnalis</name>
    <name type="common">Great pond snail</name>
    <name type="synonym">Helix stagnalis</name>
    <dbReference type="NCBI Taxonomy" id="6523"/>
    <lineage>
        <taxon>Eukaryota</taxon>
        <taxon>Metazoa</taxon>
        <taxon>Spiralia</taxon>
        <taxon>Lophotrochozoa</taxon>
        <taxon>Mollusca</taxon>
        <taxon>Gastropoda</taxon>
        <taxon>Heterobranchia</taxon>
        <taxon>Euthyneura</taxon>
        <taxon>Panpulmonata</taxon>
        <taxon>Hygrophila</taxon>
        <taxon>Lymnaeoidea</taxon>
        <taxon>Lymnaeidae</taxon>
        <taxon>Lymnaea</taxon>
    </lineage>
</organism>
<name>A0AAV2I5T4_LYMST</name>
<dbReference type="PRINTS" id="PR02090">
    <property type="entry name" value="HAUSAUGMINL4"/>
</dbReference>
<dbReference type="GO" id="GO:0007098">
    <property type="term" value="P:centrosome cycle"/>
    <property type="evidence" value="ECO:0007669"/>
    <property type="project" value="InterPro"/>
</dbReference>
<accession>A0AAV2I5T4</accession>
<protein>
    <recommendedName>
        <fullName evidence="4">HAUS augmin-like complex subunit 3 N-terminal domain-containing protein</fullName>
    </recommendedName>
</protein>
<evidence type="ECO:0000313" key="3">
    <source>
        <dbReference type="Proteomes" id="UP001497497"/>
    </source>
</evidence>
<feature type="compositionally biased region" description="Low complexity" evidence="1">
    <location>
        <begin position="395"/>
        <end position="411"/>
    </location>
</feature>
<evidence type="ECO:0008006" key="4">
    <source>
        <dbReference type="Google" id="ProtNLM"/>
    </source>
</evidence>
<dbReference type="InterPro" id="IPR026214">
    <property type="entry name" value="HAUS4_met"/>
</dbReference>
<feature type="compositionally biased region" description="Basic and acidic residues" evidence="1">
    <location>
        <begin position="348"/>
        <end position="359"/>
    </location>
</feature>
<comment type="caution">
    <text evidence="2">The sequence shown here is derived from an EMBL/GenBank/DDBJ whole genome shotgun (WGS) entry which is preliminary data.</text>
</comment>
<dbReference type="PANTHER" id="PTHR16219">
    <property type="entry name" value="AUGMIN SUBUNIT 4 FAMILY MEMBER"/>
    <property type="match status" value="1"/>
</dbReference>
<keyword evidence="3" id="KW-1185">Reference proteome</keyword>
<dbReference type="GO" id="GO:0051011">
    <property type="term" value="F:microtubule minus-end binding"/>
    <property type="evidence" value="ECO:0007669"/>
    <property type="project" value="TreeGrafter"/>
</dbReference>
<evidence type="ECO:0000256" key="1">
    <source>
        <dbReference type="SAM" id="MobiDB-lite"/>
    </source>
</evidence>
<feature type="region of interest" description="Disordered" evidence="1">
    <location>
        <begin position="348"/>
        <end position="419"/>
    </location>
</feature>
<proteinExistence type="predicted"/>
<dbReference type="AlphaFoldDB" id="A0AAV2I5T4"/>
<dbReference type="GO" id="GO:0051225">
    <property type="term" value="P:spindle assembly"/>
    <property type="evidence" value="ECO:0007669"/>
    <property type="project" value="InterPro"/>
</dbReference>
<reference evidence="2 3" key="1">
    <citation type="submission" date="2024-04" db="EMBL/GenBank/DDBJ databases">
        <authorList>
            <consortium name="Genoscope - CEA"/>
            <person name="William W."/>
        </authorList>
    </citation>
    <scope>NUCLEOTIDE SEQUENCE [LARGE SCALE GENOMIC DNA]</scope>
</reference>
<sequence>MTAFLDSWPRTMTDEEVSKYPKFSSLLLQLIEKLALNGASQYMEKKLDLAKRNLHQARYSWLMNHNSYHELNELLTDLEVRGQEGTLSADEKKFQVIFRKTLAYNEIGDYLHFPSSLNSKSTLFGLTASDIERLNPVKSFLPEFQQIVLPMLEERLRKKVADLYAFYDPIRSQESGSDHLLSAKAASLPDLIEQRKQTLVQEARGLKADRAMRDRQFWSYYQKLLESLSVLDTMINDFKLGHQAEIDDAKVEFLTARCEGLCLKVRLTHQRVLCDTYTADAVKALKKIGDHLHAAIKQMEAELTATSHSLQTYHAVGPEFRKVVQEYTRLKKDIEIRQWGLQELKKHGGAEGLGDREVPPQDTQTLGAGSSGSTSKSGEGPAATEASGHNEKGLNLRSDSPRLSSRSMSQLHDVTRVDP</sequence>
<dbReference type="EMBL" id="CAXITT010000370">
    <property type="protein sequence ID" value="CAL1540088.1"/>
    <property type="molecule type" value="Genomic_DNA"/>
</dbReference>
<gene>
    <name evidence="2" type="ORF">GSLYS_00013821001</name>
</gene>
<dbReference type="Pfam" id="PF14735">
    <property type="entry name" value="HAUS4"/>
    <property type="match status" value="1"/>
</dbReference>